<sequence>GLLDEKREKWRVGGGVRDGQKKEGEGVGLQSQFATKNVLTSFLTITAISTVPMRLDDLMTIQLVVTWTRGIF</sequence>
<evidence type="ECO:0000256" key="1">
    <source>
        <dbReference type="SAM" id="MobiDB-lite"/>
    </source>
</evidence>
<reference evidence="2 3" key="1">
    <citation type="submission" date="2016-03" db="EMBL/GenBank/DDBJ databases">
        <title>EvidentialGene: Evidence-directed Construction of Genes on Genomes.</title>
        <authorList>
            <person name="Gilbert D.G."/>
            <person name="Choi J.-H."/>
            <person name="Mockaitis K."/>
            <person name="Colbourne J."/>
            <person name="Pfrender M."/>
        </authorList>
    </citation>
    <scope>NUCLEOTIDE SEQUENCE [LARGE SCALE GENOMIC DNA]</scope>
    <source>
        <strain evidence="2 3">Xinb3</strain>
        <tissue evidence="2">Complete organism</tissue>
    </source>
</reference>
<keyword evidence="3" id="KW-1185">Reference proteome</keyword>
<gene>
    <name evidence="2" type="ORF">APZ42_012545</name>
</gene>
<dbReference type="AlphaFoldDB" id="A0A162RQ04"/>
<comment type="caution">
    <text evidence="2">The sequence shown here is derived from an EMBL/GenBank/DDBJ whole genome shotgun (WGS) entry which is preliminary data.</text>
</comment>
<proteinExistence type="predicted"/>
<feature type="compositionally biased region" description="Basic and acidic residues" evidence="1">
    <location>
        <begin position="1"/>
        <end position="11"/>
    </location>
</feature>
<evidence type="ECO:0000313" key="3">
    <source>
        <dbReference type="Proteomes" id="UP000076858"/>
    </source>
</evidence>
<evidence type="ECO:0000313" key="2">
    <source>
        <dbReference type="EMBL" id="KZS20693.1"/>
    </source>
</evidence>
<dbReference type="EMBL" id="LRGB01000132">
    <property type="protein sequence ID" value="KZS20693.1"/>
    <property type="molecule type" value="Genomic_DNA"/>
</dbReference>
<dbReference type="Proteomes" id="UP000076858">
    <property type="component" value="Unassembled WGS sequence"/>
</dbReference>
<organism evidence="2 3">
    <name type="scientific">Daphnia magna</name>
    <dbReference type="NCBI Taxonomy" id="35525"/>
    <lineage>
        <taxon>Eukaryota</taxon>
        <taxon>Metazoa</taxon>
        <taxon>Ecdysozoa</taxon>
        <taxon>Arthropoda</taxon>
        <taxon>Crustacea</taxon>
        <taxon>Branchiopoda</taxon>
        <taxon>Diplostraca</taxon>
        <taxon>Cladocera</taxon>
        <taxon>Anomopoda</taxon>
        <taxon>Daphniidae</taxon>
        <taxon>Daphnia</taxon>
    </lineage>
</organism>
<feature type="region of interest" description="Disordered" evidence="1">
    <location>
        <begin position="1"/>
        <end position="23"/>
    </location>
</feature>
<accession>A0A162RQ04</accession>
<name>A0A162RQ04_9CRUS</name>
<feature type="non-terminal residue" evidence="2">
    <location>
        <position position="1"/>
    </location>
</feature>
<protein>
    <submittedName>
        <fullName evidence="2">Uncharacterized protein</fullName>
    </submittedName>
</protein>